<dbReference type="InterPro" id="IPR010441">
    <property type="entry name" value="CH_2"/>
</dbReference>
<dbReference type="Gene3D" id="1.10.418.10">
    <property type="entry name" value="Calponin-like domain"/>
    <property type="match status" value="1"/>
</dbReference>
<dbReference type="Proteomes" id="UP000472271">
    <property type="component" value="Chromosome 9"/>
</dbReference>
<keyword evidence="3" id="KW-1185">Reference proteome</keyword>
<dbReference type="Pfam" id="PF22946">
    <property type="entry name" value="SPEF2_D5"/>
    <property type="match status" value="1"/>
</dbReference>
<sequence length="773" mass="88494">MSDILCRWLNEELRLSRAVEPKTFAKDFSSGYLIGEVLHKYQLQNDFNMFMKKDTSVSKLNNFTRLEPTLRLLGISFDVATAQGLMDEKQGVATHILYQLYLSLEKKKKAEIRGTIMEIMQPAATAGLHKKEHEIYCDVRGTGVYNMCLFSLKIKSVMAHPVQQQRPLKVQDEKKVRNIKKALETIDWKIYRSPYSRDFLLSGTNQSGEVTENQVKPQLQSNSEYIQKIRQRLQEDALAREQREKRVDRFLVEQLKAHEAQEEASRDEYLVKRLTRQTQQEQRLVAQLLQIRKQKEVIVKNRLFREQQIQQRREKDFKEALEREAALARQAKLDRAEDIKKEREFCNKIAAERAQKRYEKHFKSCKNIVEQIVDLATKVGEYHQLTGNLIPEKHMREWKELLFSGLPLYEPIETEGQQFEFSTPLDPVELKKQETLNNQDYDEYTNMVGEWVWPEEAGETQLPPTNNNILGHVVVRLRNIAQPPIVKPAKPSFPHFTLKACVLGKICTGKTTSHGFYVLSAGTLLDEAIKVYRNGEEAISIATCIVVYLLLALSPVKCLYGSFSQLSTQATLGASADKEMRAGKAVPDELLVDIIVEAIRQIPANSGWILDGFPADITQAYLLEKALGGAVEGENDVISNRINLALDPDPPKPPPPPAPALDVVLLLDIPDEHVTTRGYNHTGMLHRIVAFQDSWPKLEEWFGQKQNILVHVDANVEKEELCRRIEAKKGNLGWRHLGQCPMRTTKGPRSLLNLPLHTQAHLVCPMWMNQCLQ</sequence>
<dbReference type="GO" id="GO:0005737">
    <property type="term" value="C:cytoplasm"/>
    <property type="evidence" value="ECO:0007669"/>
    <property type="project" value="UniProtKB-ARBA"/>
</dbReference>
<reference evidence="2" key="1">
    <citation type="submission" date="2019-06" db="EMBL/GenBank/DDBJ databases">
        <authorList>
            <consortium name="Wellcome Sanger Institute Data Sharing"/>
        </authorList>
    </citation>
    <scope>NUCLEOTIDE SEQUENCE [LARGE SCALE GENOMIC DNA]</scope>
</reference>
<evidence type="ECO:0000259" key="1">
    <source>
        <dbReference type="PROSITE" id="PS50021"/>
    </source>
</evidence>
<dbReference type="GO" id="GO:0097225">
    <property type="term" value="C:sperm midpiece"/>
    <property type="evidence" value="ECO:0007669"/>
    <property type="project" value="TreeGrafter"/>
</dbReference>
<dbReference type="Pfam" id="PF00406">
    <property type="entry name" value="ADK"/>
    <property type="match status" value="1"/>
</dbReference>
<protein>
    <recommendedName>
        <fullName evidence="1">Calponin-homology (CH) domain-containing protein</fullName>
    </recommendedName>
</protein>
<dbReference type="PROSITE" id="PS50021">
    <property type="entry name" value="CH"/>
    <property type="match status" value="1"/>
</dbReference>
<dbReference type="InterPro" id="IPR054517">
    <property type="entry name" value="SPEF2_D5"/>
</dbReference>
<proteinExistence type="predicted"/>
<dbReference type="Gene3D" id="3.40.50.300">
    <property type="entry name" value="P-loop containing nucleotide triphosphate hydrolases"/>
    <property type="match status" value="1"/>
</dbReference>
<dbReference type="InterPro" id="IPR027417">
    <property type="entry name" value="P-loop_NTPase"/>
</dbReference>
<evidence type="ECO:0000313" key="3">
    <source>
        <dbReference type="Proteomes" id="UP000472271"/>
    </source>
</evidence>
<name>A0A672YUG5_9TELE</name>
<reference evidence="2" key="3">
    <citation type="submission" date="2025-09" db="UniProtKB">
        <authorList>
            <consortium name="Ensembl"/>
        </authorList>
    </citation>
    <scope>IDENTIFICATION</scope>
</reference>
<dbReference type="GO" id="GO:0007288">
    <property type="term" value="P:sperm axoneme assembly"/>
    <property type="evidence" value="ECO:0007669"/>
    <property type="project" value="TreeGrafter"/>
</dbReference>
<dbReference type="AlphaFoldDB" id="A0A672YUG5"/>
<dbReference type="GO" id="GO:0002177">
    <property type="term" value="C:manchette"/>
    <property type="evidence" value="ECO:0007669"/>
    <property type="project" value="TreeGrafter"/>
</dbReference>
<dbReference type="Pfam" id="PF06294">
    <property type="entry name" value="CH_2"/>
    <property type="match status" value="1"/>
</dbReference>
<feature type="domain" description="Calponin-homology (CH)" evidence="1">
    <location>
        <begin position="1"/>
        <end position="105"/>
    </location>
</feature>
<dbReference type="InterPro" id="IPR001715">
    <property type="entry name" value="CH_dom"/>
</dbReference>
<evidence type="ECO:0000313" key="2">
    <source>
        <dbReference type="Ensembl" id="ENSSORP00005008175.1"/>
    </source>
</evidence>
<dbReference type="InParanoid" id="A0A672YUG5"/>
<dbReference type="SUPFAM" id="SSF52540">
    <property type="entry name" value="P-loop containing nucleoside triphosphate hydrolases"/>
    <property type="match status" value="1"/>
</dbReference>
<dbReference type="Ensembl" id="ENSSORT00005008461.1">
    <property type="protein sequence ID" value="ENSSORP00005008175.1"/>
    <property type="gene ID" value="ENSSORG00005004561.1"/>
</dbReference>
<dbReference type="PANTHER" id="PTHR14919:SF0">
    <property type="entry name" value="SPERM FLAGELLAR PROTEIN 2"/>
    <property type="match status" value="1"/>
</dbReference>
<reference evidence="2" key="2">
    <citation type="submission" date="2025-08" db="UniProtKB">
        <authorList>
            <consortium name="Ensembl"/>
        </authorList>
    </citation>
    <scope>IDENTIFICATION</scope>
</reference>
<dbReference type="PANTHER" id="PTHR14919">
    <property type="entry name" value="KPL2-RELATED"/>
    <property type="match status" value="1"/>
</dbReference>
<dbReference type="InterPro" id="IPR036872">
    <property type="entry name" value="CH_dom_sf"/>
</dbReference>
<organism evidence="2 3">
    <name type="scientific">Sphaeramia orbicularis</name>
    <name type="common">orbiculate cardinalfish</name>
    <dbReference type="NCBI Taxonomy" id="375764"/>
    <lineage>
        <taxon>Eukaryota</taxon>
        <taxon>Metazoa</taxon>
        <taxon>Chordata</taxon>
        <taxon>Craniata</taxon>
        <taxon>Vertebrata</taxon>
        <taxon>Euteleostomi</taxon>
        <taxon>Actinopterygii</taxon>
        <taxon>Neopterygii</taxon>
        <taxon>Teleostei</taxon>
        <taxon>Neoteleostei</taxon>
        <taxon>Acanthomorphata</taxon>
        <taxon>Gobiaria</taxon>
        <taxon>Kurtiformes</taxon>
        <taxon>Apogonoidei</taxon>
        <taxon>Apogonidae</taxon>
        <taxon>Apogoninae</taxon>
        <taxon>Sphaeramia</taxon>
    </lineage>
</organism>
<accession>A0A672YUG5</accession>
<dbReference type="InterPro" id="IPR052634">
    <property type="entry name" value="Sperm_flagellar-bone_growth"/>
</dbReference>